<feature type="compositionally biased region" description="Low complexity" evidence="5">
    <location>
        <begin position="631"/>
        <end position="651"/>
    </location>
</feature>
<dbReference type="SUPFAM" id="SSF100920">
    <property type="entry name" value="Heat shock protein 70kD (HSP70), peptide-binding domain"/>
    <property type="match status" value="1"/>
</dbReference>
<feature type="region of interest" description="Disordered" evidence="5">
    <location>
        <begin position="1"/>
        <end position="21"/>
    </location>
</feature>
<organism evidence="6 7">
    <name type="scientific">Astrephomene gubernaculifera</name>
    <dbReference type="NCBI Taxonomy" id="47775"/>
    <lineage>
        <taxon>Eukaryota</taxon>
        <taxon>Viridiplantae</taxon>
        <taxon>Chlorophyta</taxon>
        <taxon>core chlorophytes</taxon>
        <taxon>Chlorophyceae</taxon>
        <taxon>CS clade</taxon>
        <taxon>Chlamydomonadales</taxon>
        <taxon>Astrephomenaceae</taxon>
        <taxon>Astrephomene</taxon>
    </lineage>
</organism>
<dbReference type="FunFam" id="1.20.1270.10:FF:000001">
    <property type="entry name" value="Molecular chaperone DnaK"/>
    <property type="match status" value="1"/>
</dbReference>
<evidence type="ECO:0000256" key="4">
    <source>
        <dbReference type="SAM" id="Coils"/>
    </source>
</evidence>
<dbReference type="FunFam" id="3.30.420.40:FF:000004">
    <property type="entry name" value="Molecular chaperone DnaK"/>
    <property type="match status" value="1"/>
</dbReference>
<keyword evidence="4" id="KW-0175">Coiled coil</keyword>
<dbReference type="InterPro" id="IPR029048">
    <property type="entry name" value="HSP70_C_sf"/>
</dbReference>
<evidence type="ECO:0000256" key="2">
    <source>
        <dbReference type="ARBA" id="ARBA00022840"/>
    </source>
</evidence>
<dbReference type="Gene3D" id="1.20.1270.10">
    <property type="match status" value="1"/>
</dbReference>
<dbReference type="PROSITE" id="PS01036">
    <property type="entry name" value="HSP70_3"/>
    <property type="match status" value="1"/>
</dbReference>
<name>A0AAD3HJ19_9CHLO</name>
<dbReference type="InterPro" id="IPR029047">
    <property type="entry name" value="HSP70_peptide-bd_sf"/>
</dbReference>
<dbReference type="Gene3D" id="2.60.34.10">
    <property type="entry name" value="Substrate Binding Domain Of DNAk, Chain A, domain 1"/>
    <property type="match status" value="1"/>
</dbReference>
<sequence length="666" mass="71075">MTALRSHVLSGSAVTPSKSRRAGVSRRAVAVSVRAEKVVGIDLGTTNSAVAAMEGGKPTIITNAEGGRTTPSVVAFTKTGDRLVGQIAKRQAVVNPENTFFSVKRFIGRRMNEVGQEATQVPYKVIEDGGNVKIKSSNAGKDFAPEEISAQVLRKLVADAAKFLNDKVEKAVITVPAYFNDSQRQATKDAGKIAGLEVLRIINEPTAASLAYGFDKKANETILVFDLGGGTFDVSVLEVGDGVFEVLSTSGDTHLGGDDFDKRIVDFLAEEFRRQEGMDLRKDRQALQRLTEAAEKAKIELSALTQTSINLPFITATADGPKHIDTQLTRAKFEEMCSDLLDRCKVPVQQALRDAKLSISDIQEVILVGGSTRIPAVQDIVRKLSGGKDPNVSVNPDEVVALGAAVQAGVLAGEVSDIVLLDVTPLSLGLETLGGVMTTLIPRNTTLPTSKSETFSTAADGQTSVEINVLQGERQFARDNKSLGTFRLDGIPPAPRGVPQIEVKFDIDANGILSVTATDKGSGKKQDIKITGASTLDKGDVDRMVKEAERFAEEDKKRRESVETKNQAETMIYQTEKQLKEFEGKVPADVKSKIEGKIADLKSALPSENTESIKAAMNALQTEVMSMGQAMYQGAPGAGPQAEPGAAGPKAGKSDDGVIDAEFTDQ</sequence>
<evidence type="ECO:0000256" key="3">
    <source>
        <dbReference type="RuleBase" id="RU003322"/>
    </source>
</evidence>
<dbReference type="Proteomes" id="UP001054857">
    <property type="component" value="Unassembled WGS sequence"/>
</dbReference>
<dbReference type="EMBL" id="BMAR01000005">
    <property type="protein sequence ID" value="GFR43174.1"/>
    <property type="molecule type" value="Genomic_DNA"/>
</dbReference>
<dbReference type="AlphaFoldDB" id="A0AAD3HJ19"/>
<dbReference type="CDD" id="cd10234">
    <property type="entry name" value="ASKHA_NBD_HSP70_DnaK-like"/>
    <property type="match status" value="1"/>
</dbReference>
<dbReference type="InterPro" id="IPR018181">
    <property type="entry name" value="Heat_shock_70_CS"/>
</dbReference>
<dbReference type="Gene3D" id="3.30.420.40">
    <property type="match status" value="2"/>
</dbReference>
<dbReference type="Pfam" id="PF00012">
    <property type="entry name" value="HSP70"/>
    <property type="match status" value="1"/>
</dbReference>
<dbReference type="NCBIfam" id="TIGR02350">
    <property type="entry name" value="prok_dnaK"/>
    <property type="match status" value="1"/>
</dbReference>
<protein>
    <recommendedName>
        <fullName evidence="8">Heat shock protein 70</fullName>
    </recommendedName>
</protein>
<dbReference type="PROSITE" id="PS00297">
    <property type="entry name" value="HSP70_1"/>
    <property type="match status" value="1"/>
</dbReference>
<evidence type="ECO:0000256" key="1">
    <source>
        <dbReference type="ARBA" id="ARBA00022741"/>
    </source>
</evidence>
<keyword evidence="7" id="KW-1185">Reference proteome</keyword>
<feature type="region of interest" description="Disordered" evidence="5">
    <location>
        <begin position="631"/>
        <end position="666"/>
    </location>
</feature>
<keyword evidence="2 3" id="KW-0067">ATP-binding</keyword>
<evidence type="ECO:0000256" key="5">
    <source>
        <dbReference type="SAM" id="MobiDB-lite"/>
    </source>
</evidence>
<proteinExistence type="inferred from homology"/>
<gene>
    <name evidence="6" type="ORF">Agub_g4224</name>
</gene>
<keyword evidence="1 3" id="KW-0547">Nucleotide-binding</keyword>
<evidence type="ECO:0008006" key="8">
    <source>
        <dbReference type="Google" id="ProtNLM"/>
    </source>
</evidence>
<accession>A0AAD3HJ19</accession>
<dbReference type="GO" id="GO:0009408">
    <property type="term" value="P:response to heat"/>
    <property type="evidence" value="ECO:0007669"/>
    <property type="project" value="UniProtKB-ARBA"/>
</dbReference>
<dbReference type="NCBIfam" id="NF001413">
    <property type="entry name" value="PRK00290.1"/>
    <property type="match status" value="1"/>
</dbReference>
<dbReference type="FunFam" id="3.90.640.10:FF:000003">
    <property type="entry name" value="Molecular chaperone DnaK"/>
    <property type="match status" value="1"/>
</dbReference>
<reference evidence="6 7" key="1">
    <citation type="journal article" date="2021" name="Sci. Rep.">
        <title>Genome sequencing of the multicellular alga Astrephomene provides insights into convergent evolution of germ-soma differentiation.</title>
        <authorList>
            <person name="Yamashita S."/>
            <person name="Yamamoto K."/>
            <person name="Matsuzaki R."/>
            <person name="Suzuki S."/>
            <person name="Yamaguchi H."/>
            <person name="Hirooka S."/>
            <person name="Minakuchi Y."/>
            <person name="Miyagishima S."/>
            <person name="Kawachi M."/>
            <person name="Toyoda A."/>
            <person name="Nozaki H."/>
        </authorList>
    </citation>
    <scope>NUCLEOTIDE SEQUENCE [LARGE SCALE GENOMIC DNA]</scope>
    <source>
        <strain evidence="6 7">NIES-4017</strain>
    </source>
</reference>
<dbReference type="InterPro" id="IPR013126">
    <property type="entry name" value="Hsp_70_fam"/>
</dbReference>
<dbReference type="NCBIfam" id="NF003520">
    <property type="entry name" value="PRK05183.1"/>
    <property type="match status" value="1"/>
</dbReference>
<evidence type="ECO:0000313" key="7">
    <source>
        <dbReference type="Proteomes" id="UP001054857"/>
    </source>
</evidence>
<feature type="compositionally biased region" description="Acidic residues" evidence="5">
    <location>
        <begin position="657"/>
        <end position="666"/>
    </location>
</feature>
<dbReference type="Gene3D" id="3.90.640.10">
    <property type="entry name" value="Actin, Chain A, domain 4"/>
    <property type="match status" value="1"/>
</dbReference>
<dbReference type="InterPro" id="IPR043129">
    <property type="entry name" value="ATPase_NBD"/>
</dbReference>
<dbReference type="SUPFAM" id="SSF53067">
    <property type="entry name" value="Actin-like ATPase domain"/>
    <property type="match status" value="2"/>
</dbReference>
<dbReference type="InterPro" id="IPR012725">
    <property type="entry name" value="Chaperone_DnaK"/>
</dbReference>
<dbReference type="PRINTS" id="PR00301">
    <property type="entry name" value="HEATSHOCK70"/>
</dbReference>
<dbReference type="FunFam" id="2.60.34.10:FF:000014">
    <property type="entry name" value="Chaperone protein DnaK HSP70"/>
    <property type="match status" value="1"/>
</dbReference>
<dbReference type="PROSITE" id="PS00329">
    <property type="entry name" value="HSP70_2"/>
    <property type="match status" value="1"/>
</dbReference>
<comment type="similarity">
    <text evidence="3">Belongs to the heat shock protein 70 family.</text>
</comment>
<dbReference type="GO" id="GO:0140662">
    <property type="term" value="F:ATP-dependent protein folding chaperone"/>
    <property type="evidence" value="ECO:0007669"/>
    <property type="project" value="InterPro"/>
</dbReference>
<evidence type="ECO:0000313" key="6">
    <source>
        <dbReference type="EMBL" id="GFR43174.1"/>
    </source>
</evidence>
<dbReference type="PANTHER" id="PTHR19375">
    <property type="entry name" value="HEAT SHOCK PROTEIN 70KDA"/>
    <property type="match status" value="1"/>
</dbReference>
<comment type="caution">
    <text evidence="6">The sequence shown here is derived from an EMBL/GenBank/DDBJ whole genome shotgun (WGS) entry which is preliminary data.</text>
</comment>
<feature type="coiled-coil region" evidence="4">
    <location>
        <begin position="280"/>
        <end position="307"/>
    </location>
</feature>
<dbReference type="GO" id="GO:0005524">
    <property type="term" value="F:ATP binding"/>
    <property type="evidence" value="ECO:0007669"/>
    <property type="project" value="UniProtKB-KW"/>
</dbReference>
<dbReference type="SUPFAM" id="SSF100934">
    <property type="entry name" value="Heat shock protein 70kD (HSP70), C-terminal subdomain"/>
    <property type="match status" value="1"/>
</dbReference>
<dbReference type="HAMAP" id="MF_00332">
    <property type="entry name" value="DnaK"/>
    <property type="match status" value="1"/>
</dbReference>
<dbReference type="GO" id="GO:0051082">
    <property type="term" value="F:unfolded protein binding"/>
    <property type="evidence" value="ECO:0007669"/>
    <property type="project" value="InterPro"/>
</dbReference>